<reference evidence="2" key="1">
    <citation type="submission" date="2014-09" db="EMBL/GenBank/DDBJ databases">
        <authorList>
            <person name="Magalhaes I.L.F."/>
            <person name="Oliveira U."/>
            <person name="Santos F.R."/>
            <person name="Vidigal T.H.D.A."/>
            <person name="Brescovit A.D."/>
            <person name="Santos A.J."/>
        </authorList>
    </citation>
    <scope>NUCLEOTIDE SEQUENCE</scope>
    <source>
        <tissue evidence="2">Shoot tissue taken approximately 20 cm above the soil surface</tissue>
    </source>
</reference>
<evidence type="ECO:0000256" key="1">
    <source>
        <dbReference type="SAM" id="MobiDB-lite"/>
    </source>
</evidence>
<reference evidence="2" key="2">
    <citation type="journal article" date="2015" name="Data Brief">
        <title>Shoot transcriptome of the giant reed, Arundo donax.</title>
        <authorList>
            <person name="Barrero R.A."/>
            <person name="Guerrero F.D."/>
            <person name="Moolhuijzen P."/>
            <person name="Goolsby J.A."/>
            <person name="Tidwell J."/>
            <person name="Bellgard S.E."/>
            <person name="Bellgard M.I."/>
        </authorList>
    </citation>
    <scope>NUCLEOTIDE SEQUENCE</scope>
    <source>
        <tissue evidence="2">Shoot tissue taken approximately 20 cm above the soil surface</tissue>
    </source>
</reference>
<accession>A0A0A8YQJ5</accession>
<dbReference type="AlphaFoldDB" id="A0A0A8YQJ5"/>
<sequence length="70" mass="8058">MQNNEKITDSGGGNNQHTKQVIHTEVEQQQIFPQIEEESTQVVTPAVKKRKKTPTEDSALRRSERIKKEK</sequence>
<dbReference type="EMBL" id="GBRH01268781">
    <property type="protein sequence ID" value="JAD29114.1"/>
    <property type="molecule type" value="Transcribed_RNA"/>
</dbReference>
<feature type="compositionally biased region" description="Basic and acidic residues" evidence="1">
    <location>
        <begin position="53"/>
        <end position="70"/>
    </location>
</feature>
<protein>
    <submittedName>
        <fullName evidence="2">Uncharacterized protein</fullName>
    </submittedName>
</protein>
<feature type="region of interest" description="Disordered" evidence="1">
    <location>
        <begin position="1"/>
        <end position="70"/>
    </location>
</feature>
<organism evidence="2">
    <name type="scientific">Arundo donax</name>
    <name type="common">Giant reed</name>
    <name type="synonym">Donax arundinaceus</name>
    <dbReference type="NCBI Taxonomy" id="35708"/>
    <lineage>
        <taxon>Eukaryota</taxon>
        <taxon>Viridiplantae</taxon>
        <taxon>Streptophyta</taxon>
        <taxon>Embryophyta</taxon>
        <taxon>Tracheophyta</taxon>
        <taxon>Spermatophyta</taxon>
        <taxon>Magnoliopsida</taxon>
        <taxon>Liliopsida</taxon>
        <taxon>Poales</taxon>
        <taxon>Poaceae</taxon>
        <taxon>PACMAD clade</taxon>
        <taxon>Arundinoideae</taxon>
        <taxon>Arundineae</taxon>
        <taxon>Arundo</taxon>
    </lineage>
</organism>
<name>A0A0A8YQJ5_ARUDO</name>
<evidence type="ECO:0000313" key="2">
    <source>
        <dbReference type="EMBL" id="JAD29114.1"/>
    </source>
</evidence>
<proteinExistence type="predicted"/>